<proteinExistence type="predicted"/>
<evidence type="ECO:0000256" key="2">
    <source>
        <dbReference type="ARBA" id="ARBA00022737"/>
    </source>
</evidence>
<dbReference type="InterPro" id="IPR032675">
    <property type="entry name" value="LRR_dom_sf"/>
</dbReference>
<dbReference type="GO" id="GO:0033612">
    <property type="term" value="F:receptor serine/threonine kinase binding"/>
    <property type="evidence" value="ECO:0007669"/>
    <property type="project" value="TreeGrafter"/>
</dbReference>
<dbReference type="AlphaFoldDB" id="A0A7J0DVF6"/>
<dbReference type="PANTHER" id="PTHR48056">
    <property type="entry name" value="LRR RECEPTOR-LIKE SERINE/THREONINE-PROTEIN KINASE-RELATED"/>
    <property type="match status" value="1"/>
</dbReference>
<dbReference type="EMBL" id="BJWL01000386">
    <property type="protein sequence ID" value="GFS41841.1"/>
    <property type="molecule type" value="Genomic_DNA"/>
</dbReference>
<dbReference type="PANTHER" id="PTHR48056:SF73">
    <property type="entry name" value="LRR RECEPTOR-LIKE SERINE_THREONINE-PROTEIN KINASE EFR"/>
    <property type="match status" value="1"/>
</dbReference>
<gene>
    <name evidence="4" type="ORF">Acr_00g0076630</name>
</gene>
<keyword evidence="5" id="KW-1185">Reference proteome</keyword>
<accession>A0A7J0DVF6</accession>
<comment type="caution">
    <text evidence="4">The sequence shown here is derived from an EMBL/GenBank/DDBJ whole genome shotgun (WGS) entry which is preliminary data.</text>
</comment>
<reference evidence="5" key="1">
    <citation type="submission" date="2019-07" db="EMBL/GenBank/DDBJ databases">
        <title>De Novo Assembly of kiwifruit Actinidia rufa.</title>
        <authorList>
            <person name="Sugita-Konishi S."/>
            <person name="Sato K."/>
            <person name="Mori E."/>
            <person name="Abe Y."/>
            <person name="Kisaki G."/>
            <person name="Hamano K."/>
            <person name="Suezawa K."/>
            <person name="Otani M."/>
            <person name="Fukuda T."/>
            <person name="Manabe T."/>
            <person name="Gomi K."/>
            <person name="Tabuchi M."/>
            <person name="Akimitsu K."/>
            <person name="Kataoka I."/>
        </authorList>
    </citation>
    <scope>NUCLEOTIDE SEQUENCE [LARGE SCALE GENOMIC DNA]</scope>
    <source>
        <strain evidence="5">cv. Fuchu</strain>
    </source>
</reference>
<dbReference type="InterPro" id="IPR050647">
    <property type="entry name" value="Plant_LRR-RLKs"/>
</dbReference>
<evidence type="ECO:0000313" key="4">
    <source>
        <dbReference type="EMBL" id="GFS41841.1"/>
    </source>
</evidence>
<evidence type="ECO:0000256" key="3">
    <source>
        <dbReference type="ARBA" id="ARBA00023180"/>
    </source>
</evidence>
<dbReference type="InterPro" id="IPR001611">
    <property type="entry name" value="Leu-rich_rpt"/>
</dbReference>
<name>A0A7J0DVF6_9ERIC</name>
<evidence type="ECO:0000256" key="1">
    <source>
        <dbReference type="ARBA" id="ARBA00022614"/>
    </source>
</evidence>
<evidence type="ECO:0000313" key="5">
    <source>
        <dbReference type="Proteomes" id="UP000585474"/>
    </source>
</evidence>
<dbReference type="Proteomes" id="UP000585474">
    <property type="component" value="Unassembled WGS sequence"/>
</dbReference>
<organism evidence="4 5">
    <name type="scientific">Actinidia rufa</name>
    <dbReference type="NCBI Taxonomy" id="165716"/>
    <lineage>
        <taxon>Eukaryota</taxon>
        <taxon>Viridiplantae</taxon>
        <taxon>Streptophyta</taxon>
        <taxon>Embryophyta</taxon>
        <taxon>Tracheophyta</taxon>
        <taxon>Spermatophyta</taxon>
        <taxon>Magnoliopsida</taxon>
        <taxon>eudicotyledons</taxon>
        <taxon>Gunneridae</taxon>
        <taxon>Pentapetalae</taxon>
        <taxon>asterids</taxon>
        <taxon>Ericales</taxon>
        <taxon>Actinidiaceae</taxon>
        <taxon>Actinidia</taxon>
    </lineage>
</organism>
<dbReference type="Pfam" id="PF00560">
    <property type="entry name" value="LRR_1"/>
    <property type="match status" value="3"/>
</dbReference>
<dbReference type="SUPFAM" id="SSF52058">
    <property type="entry name" value="L domain-like"/>
    <property type="match status" value="1"/>
</dbReference>
<dbReference type="OrthoDB" id="1180172at2759"/>
<protein>
    <submittedName>
        <fullName evidence="4">Uncharacterized protein</fullName>
    </submittedName>
</protein>
<dbReference type="Gene3D" id="3.80.10.10">
    <property type="entry name" value="Ribonuclease Inhibitor"/>
    <property type="match status" value="1"/>
</dbReference>
<keyword evidence="3" id="KW-0325">Glycoprotein</keyword>
<keyword evidence="2" id="KW-0677">Repeat</keyword>
<sequence length="177" mass="19570">MILFSDLFPYFRSDSTAISLYDYPVLRGTLPEEIGNLNLEKLSIHEASLTGLIPFQIFNMSTIRIIDLGFNQLSGQLPLSLGLWLPNLELLYLGDNKLSGIIPSSIGNASKLTILSVTTNSFSGSIPNTVGNLRFLRLFLASQNNLTRESSSLELSFFYFPSKLQTFGNIGDSIKPI</sequence>
<keyword evidence="1" id="KW-0433">Leucine-rich repeat</keyword>